<reference evidence="2" key="1">
    <citation type="submission" date="2020-08" db="EMBL/GenBank/DDBJ databases">
        <title>Multicomponent nature underlies the extraordinary mechanical properties of spider dragline silk.</title>
        <authorList>
            <person name="Kono N."/>
            <person name="Nakamura H."/>
            <person name="Mori M."/>
            <person name="Yoshida Y."/>
            <person name="Ohtoshi R."/>
            <person name="Malay A.D."/>
            <person name="Moran D.A.P."/>
            <person name="Tomita M."/>
            <person name="Numata K."/>
            <person name="Arakawa K."/>
        </authorList>
    </citation>
    <scope>NUCLEOTIDE SEQUENCE</scope>
</reference>
<dbReference type="Proteomes" id="UP000887013">
    <property type="component" value="Unassembled WGS sequence"/>
</dbReference>
<evidence type="ECO:0000313" key="1">
    <source>
        <dbReference type="EMBL" id="GFT79901.1"/>
    </source>
</evidence>
<keyword evidence="3" id="KW-1185">Reference proteome</keyword>
<name>A0A8X6Q2W6_NEPPI</name>
<dbReference type="EMBL" id="BMAW01026360">
    <property type="protein sequence ID" value="GFT97000.1"/>
    <property type="molecule type" value="Genomic_DNA"/>
</dbReference>
<protein>
    <submittedName>
        <fullName evidence="2">Uncharacterized protein</fullName>
    </submittedName>
</protein>
<evidence type="ECO:0000313" key="2">
    <source>
        <dbReference type="EMBL" id="GFT97000.1"/>
    </source>
</evidence>
<accession>A0A8X6Q2W6</accession>
<proteinExistence type="predicted"/>
<evidence type="ECO:0000313" key="3">
    <source>
        <dbReference type="Proteomes" id="UP000887013"/>
    </source>
</evidence>
<feature type="non-terminal residue" evidence="2">
    <location>
        <position position="1"/>
    </location>
</feature>
<comment type="caution">
    <text evidence="2">The sequence shown here is derived from an EMBL/GenBank/DDBJ whole genome shotgun (WGS) entry which is preliminary data.</text>
</comment>
<gene>
    <name evidence="1" type="ORF">NPIL_191361</name>
    <name evidence="2" type="ORF">NPIL_433461</name>
</gene>
<organism evidence="2 3">
    <name type="scientific">Nephila pilipes</name>
    <name type="common">Giant wood spider</name>
    <name type="synonym">Nephila maculata</name>
    <dbReference type="NCBI Taxonomy" id="299642"/>
    <lineage>
        <taxon>Eukaryota</taxon>
        <taxon>Metazoa</taxon>
        <taxon>Ecdysozoa</taxon>
        <taxon>Arthropoda</taxon>
        <taxon>Chelicerata</taxon>
        <taxon>Arachnida</taxon>
        <taxon>Araneae</taxon>
        <taxon>Araneomorphae</taxon>
        <taxon>Entelegynae</taxon>
        <taxon>Araneoidea</taxon>
        <taxon>Nephilidae</taxon>
        <taxon>Nephila</taxon>
    </lineage>
</organism>
<dbReference type="AlphaFoldDB" id="A0A8X6Q2W6"/>
<dbReference type="EMBL" id="BMAW01118462">
    <property type="protein sequence ID" value="GFT79901.1"/>
    <property type="molecule type" value="Genomic_DNA"/>
</dbReference>
<sequence>DKGEFQNKNDEEYIKLENDNDREIIPSRKRRLSSSDSESSHEKLDEWIWEEKVPDVNTVF</sequence>